<keyword evidence="1" id="KW-0732">Signal</keyword>
<organism evidence="2 3">
    <name type="scientific">Clostridium saudiense</name>
    <dbReference type="NCBI Taxonomy" id="1414720"/>
    <lineage>
        <taxon>Bacteria</taxon>
        <taxon>Bacillati</taxon>
        <taxon>Bacillota</taxon>
        <taxon>Clostridia</taxon>
        <taxon>Eubacteriales</taxon>
        <taxon>Clostridiaceae</taxon>
        <taxon>Clostridium</taxon>
    </lineage>
</organism>
<keyword evidence="3" id="KW-1185">Reference proteome</keyword>
<evidence type="ECO:0000256" key="1">
    <source>
        <dbReference type="SAM" id="SignalP"/>
    </source>
</evidence>
<evidence type="ECO:0000313" key="2">
    <source>
        <dbReference type="EMBL" id="MBM6819081.1"/>
    </source>
</evidence>
<evidence type="ECO:0008006" key="4">
    <source>
        <dbReference type="Google" id="ProtNLM"/>
    </source>
</evidence>
<name>A0ABS2FFJ3_9CLOT</name>
<reference evidence="2 3" key="1">
    <citation type="journal article" date="2021" name="Sci. Rep.">
        <title>The distribution of antibiotic resistance genes in chicken gut microbiota commensals.</title>
        <authorList>
            <person name="Juricova H."/>
            <person name="Matiasovicova J."/>
            <person name="Kubasova T."/>
            <person name="Cejkova D."/>
            <person name="Rychlik I."/>
        </authorList>
    </citation>
    <scope>NUCLEOTIDE SEQUENCE [LARGE SCALE GENOMIC DNA]</scope>
    <source>
        <strain evidence="2 3">An435</strain>
    </source>
</reference>
<comment type="caution">
    <text evidence="2">The sequence shown here is derived from an EMBL/GenBank/DDBJ whole genome shotgun (WGS) entry which is preliminary data.</text>
</comment>
<dbReference type="EMBL" id="JACJLL010000033">
    <property type="protein sequence ID" value="MBM6819081.1"/>
    <property type="molecule type" value="Genomic_DNA"/>
</dbReference>
<gene>
    <name evidence="2" type="ORF">H6A19_06970</name>
</gene>
<sequence>MKKKLAVKLATLMCAITSLGEVATLAAPNSFLLWGEPTPPMKKKDK</sequence>
<evidence type="ECO:0000313" key="3">
    <source>
        <dbReference type="Proteomes" id="UP000767334"/>
    </source>
</evidence>
<dbReference type="RefSeq" id="WP_195516363.1">
    <property type="nucleotide sequence ID" value="NZ_JACJLL010000033.1"/>
</dbReference>
<protein>
    <recommendedName>
        <fullName evidence="4">Cyclic lactone autoinducer peptide</fullName>
    </recommendedName>
</protein>
<dbReference type="Proteomes" id="UP000767334">
    <property type="component" value="Unassembled WGS sequence"/>
</dbReference>
<accession>A0ABS2FFJ3</accession>
<feature type="chain" id="PRO_5046385011" description="Cyclic lactone autoinducer peptide" evidence="1">
    <location>
        <begin position="24"/>
        <end position="46"/>
    </location>
</feature>
<proteinExistence type="predicted"/>
<feature type="signal peptide" evidence="1">
    <location>
        <begin position="1"/>
        <end position="23"/>
    </location>
</feature>